<dbReference type="Proteomes" id="UP000006860">
    <property type="component" value="Chromosome"/>
</dbReference>
<organism evidence="10 11">
    <name type="scientific">Rubinisphaera brasiliensis (strain ATCC 49424 / DSM 5305 / JCM 21570 / IAM 15109 / NBRC 103401 / IFAM 1448)</name>
    <name type="common">Planctomyces brasiliensis</name>
    <dbReference type="NCBI Taxonomy" id="756272"/>
    <lineage>
        <taxon>Bacteria</taxon>
        <taxon>Pseudomonadati</taxon>
        <taxon>Planctomycetota</taxon>
        <taxon>Planctomycetia</taxon>
        <taxon>Planctomycetales</taxon>
        <taxon>Planctomycetaceae</taxon>
        <taxon>Rubinisphaera</taxon>
    </lineage>
</organism>
<keyword evidence="11" id="KW-1185">Reference proteome</keyword>
<dbReference type="InterPro" id="IPR001750">
    <property type="entry name" value="ND/Mrp_TM"/>
</dbReference>
<comment type="similarity">
    <text evidence="2">Belongs to the CPA3 antiporters (TC 2.A.63) subunit D family.</text>
</comment>
<feature type="transmembrane region" description="Helical" evidence="8">
    <location>
        <begin position="407"/>
        <end position="429"/>
    </location>
</feature>
<sequence>MSSEVAVIFPIALPLATMVISLLTWKSVAAQKWTGMVGSTLLFASAAVLMWLVQRDGILVMQVGDWPAPFGITFVADRLSSIMVLLAGLVMFAVSIYSLATIDERRIRFGFFPLVQLLVMGVCGAFLTGDLFNLYVWFEVMLIASFVLLTLGGEQKQLEGALKYVTLNLMSSAAFLAAIGVIYAATGTLNMADLAIKLRSFPDEGIVTVLAMLFLIAFGTKAAVFPLFFWLPASYHTPPVAVSAVFAGLLTKVGVYSLIRAFTLLFVSDLEFTHNLLLIVAGLTMVTGVLGAMAQSEIRRILSFHIVSQIGYMLMGLALFTPLALAGSVFYIIHHIVVKTNLFLIGGIAERRFGSGQLAEIGGMYQSMPLLAILFFLSAMSLAGIPPLSGFFAKLTLIRGGLEAERYVIVVAALAVSLLTLFSMTKIWAEAFWKPNPHEKTAGIPKYDDSRFGQLGVFAPVVLLLAVTMSIGVLAGPVMTLATATAEELLDPDAYITAVMPDVLLEEHETELYGPDISEASDSSEAFRIASQFAERQSIRERP</sequence>
<accession>F0SH94</accession>
<evidence type="ECO:0000313" key="11">
    <source>
        <dbReference type="Proteomes" id="UP000006860"/>
    </source>
</evidence>
<evidence type="ECO:0000259" key="9">
    <source>
        <dbReference type="PROSITE" id="PS51065"/>
    </source>
</evidence>
<dbReference type="GO" id="GO:0042773">
    <property type="term" value="P:ATP synthesis coupled electron transport"/>
    <property type="evidence" value="ECO:0007669"/>
    <property type="project" value="InterPro"/>
</dbReference>
<evidence type="ECO:0000256" key="8">
    <source>
        <dbReference type="SAM" id="Phobius"/>
    </source>
</evidence>
<feature type="transmembrane region" description="Helical" evidence="8">
    <location>
        <begin position="205"/>
        <end position="229"/>
    </location>
</feature>
<dbReference type="OrthoDB" id="9811718at2"/>
<dbReference type="KEGG" id="pbs:Plabr_3038"/>
<evidence type="ECO:0000256" key="6">
    <source>
        <dbReference type="ARBA" id="ARBA00023136"/>
    </source>
</evidence>
<dbReference type="EMBL" id="CP002546">
    <property type="protein sequence ID" value="ADY60635.1"/>
    <property type="molecule type" value="Genomic_DNA"/>
</dbReference>
<feature type="transmembrane region" description="Helical" evidence="8">
    <location>
        <begin position="241"/>
        <end position="266"/>
    </location>
</feature>
<feature type="transmembrane region" description="Helical" evidence="8">
    <location>
        <begin position="6"/>
        <end position="25"/>
    </location>
</feature>
<reference evidence="11" key="1">
    <citation type="submission" date="2011-02" db="EMBL/GenBank/DDBJ databases">
        <title>The complete genome of Planctomyces brasiliensis DSM 5305.</title>
        <authorList>
            <person name="Lucas S."/>
            <person name="Copeland A."/>
            <person name="Lapidus A."/>
            <person name="Bruce D."/>
            <person name="Goodwin L."/>
            <person name="Pitluck S."/>
            <person name="Kyrpides N."/>
            <person name="Mavromatis K."/>
            <person name="Pagani I."/>
            <person name="Ivanova N."/>
            <person name="Ovchinnikova G."/>
            <person name="Lu M."/>
            <person name="Detter J.C."/>
            <person name="Han C."/>
            <person name="Land M."/>
            <person name="Hauser L."/>
            <person name="Markowitz V."/>
            <person name="Cheng J.-F."/>
            <person name="Hugenholtz P."/>
            <person name="Woyke T."/>
            <person name="Wu D."/>
            <person name="Tindall B."/>
            <person name="Pomrenke H.G."/>
            <person name="Brambilla E."/>
            <person name="Klenk H.-P."/>
            <person name="Eisen J.A."/>
        </authorList>
    </citation>
    <scope>NUCLEOTIDE SEQUENCE [LARGE SCALE GENOMIC DNA]</scope>
    <source>
        <strain evidence="11">ATCC 49424 / DSM 5305 / JCM 21570 / NBRC 103401 / IFAM 1448</strain>
    </source>
</reference>
<dbReference type="InterPro" id="IPR050586">
    <property type="entry name" value="CPA3_Na-H_Antiporter_D"/>
</dbReference>
<dbReference type="NCBIfam" id="NF009306">
    <property type="entry name" value="PRK12663.1"/>
    <property type="match status" value="1"/>
</dbReference>
<evidence type="ECO:0000256" key="7">
    <source>
        <dbReference type="RuleBase" id="RU000320"/>
    </source>
</evidence>
<dbReference type="RefSeq" id="WP_013629356.1">
    <property type="nucleotide sequence ID" value="NC_015174.1"/>
</dbReference>
<dbReference type="EC" id="1.6.5.11" evidence="10"/>
<evidence type="ECO:0000256" key="4">
    <source>
        <dbReference type="ARBA" id="ARBA00022692"/>
    </source>
</evidence>
<keyword evidence="5 8" id="KW-1133">Transmembrane helix</keyword>
<feature type="transmembrane region" description="Helical" evidence="8">
    <location>
        <begin position="312"/>
        <end position="333"/>
    </location>
</feature>
<dbReference type="GO" id="GO:0005886">
    <property type="term" value="C:plasma membrane"/>
    <property type="evidence" value="ECO:0007669"/>
    <property type="project" value="UniProtKB-SubCell"/>
</dbReference>
<keyword evidence="10" id="KW-0560">Oxidoreductase</keyword>
<keyword evidence="4 7" id="KW-0812">Transmembrane</keyword>
<feature type="domain" description="NHR" evidence="9">
    <location>
        <begin position="504"/>
        <end position="543"/>
    </location>
</feature>
<feature type="transmembrane region" description="Helical" evidence="8">
    <location>
        <begin position="455"/>
        <end position="475"/>
    </location>
</feature>
<feature type="transmembrane region" description="Helical" evidence="8">
    <location>
        <begin position="37"/>
        <end position="54"/>
    </location>
</feature>
<evidence type="ECO:0000256" key="1">
    <source>
        <dbReference type="ARBA" id="ARBA00004651"/>
    </source>
</evidence>
<feature type="transmembrane region" description="Helical" evidence="8">
    <location>
        <begin position="272"/>
        <end position="292"/>
    </location>
</feature>
<feature type="transmembrane region" description="Helical" evidence="8">
    <location>
        <begin position="134"/>
        <end position="152"/>
    </location>
</feature>
<feature type="transmembrane region" description="Helical" evidence="8">
    <location>
        <begin position="164"/>
        <end position="185"/>
    </location>
</feature>
<gene>
    <name evidence="10" type="ordered locus">Plabr_3038</name>
</gene>
<protein>
    <submittedName>
        <fullName evidence="10">Multisubunit sodium/proton antiporter, MrpD subunit</fullName>
        <ecNumber evidence="10">1.6.5.11</ecNumber>
    </submittedName>
</protein>
<dbReference type="PRINTS" id="PR01437">
    <property type="entry name" value="NUOXDRDTASE4"/>
</dbReference>
<comment type="subcellular location">
    <subcellularLocation>
        <location evidence="1">Cell membrane</location>
        <topology evidence="1">Multi-pass membrane protein</topology>
    </subcellularLocation>
    <subcellularLocation>
        <location evidence="7">Membrane</location>
        <topology evidence="7">Multi-pass membrane protein</topology>
    </subcellularLocation>
</comment>
<feature type="transmembrane region" description="Helical" evidence="8">
    <location>
        <begin position="109"/>
        <end position="128"/>
    </location>
</feature>
<evidence type="ECO:0000256" key="5">
    <source>
        <dbReference type="ARBA" id="ARBA00022989"/>
    </source>
</evidence>
<name>F0SH94_RUBBR</name>
<dbReference type="InterPro" id="IPR003918">
    <property type="entry name" value="NADH_UbQ_OxRdtase"/>
</dbReference>
<feature type="transmembrane region" description="Helical" evidence="8">
    <location>
        <begin position="74"/>
        <end position="97"/>
    </location>
</feature>
<keyword evidence="6 8" id="KW-0472">Membrane</keyword>
<evidence type="ECO:0000256" key="2">
    <source>
        <dbReference type="ARBA" id="ARBA00005346"/>
    </source>
</evidence>
<dbReference type="GO" id="GO:0016491">
    <property type="term" value="F:oxidoreductase activity"/>
    <property type="evidence" value="ECO:0007669"/>
    <property type="project" value="UniProtKB-KW"/>
</dbReference>
<evidence type="ECO:0000313" key="10">
    <source>
        <dbReference type="EMBL" id="ADY60635.1"/>
    </source>
</evidence>
<dbReference type="InterPro" id="IPR006573">
    <property type="entry name" value="NHR_dom"/>
</dbReference>
<feature type="transmembrane region" description="Helical" evidence="8">
    <location>
        <begin position="370"/>
        <end position="395"/>
    </location>
</feature>
<dbReference type="GO" id="GO:0008137">
    <property type="term" value="F:NADH dehydrogenase (ubiquinone) activity"/>
    <property type="evidence" value="ECO:0007669"/>
    <property type="project" value="InterPro"/>
</dbReference>
<dbReference type="PROSITE" id="PS51065">
    <property type="entry name" value="NHR"/>
    <property type="match status" value="1"/>
</dbReference>
<dbReference type="STRING" id="756272.Plabr_3038"/>
<dbReference type="eggNOG" id="COG0651">
    <property type="taxonomic scope" value="Bacteria"/>
</dbReference>
<dbReference type="PANTHER" id="PTHR42703:SF1">
    <property type="entry name" value="NA(+)_H(+) ANTIPORTER SUBUNIT D1"/>
    <property type="match status" value="1"/>
</dbReference>
<proteinExistence type="inferred from homology"/>
<keyword evidence="3" id="KW-1003">Cell membrane</keyword>
<dbReference type="AlphaFoldDB" id="F0SH94"/>
<dbReference type="PANTHER" id="PTHR42703">
    <property type="entry name" value="NADH DEHYDROGENASE"/>
    <property type="match status" value="1"/>
</dbReference>
<evidence type="ECO:0000256" key="3">
    <source>
        <dbReference type="ARBA" id="ARBA00022475"/>
    </source>
</evidence>
<dbReference type="HOGENOM" id="CLU_007100_9_2_0"/>
<dbReference type="Pfam" id="PF00361">
    <property type="entry name" value="Proton_antipo_M"/>
    <property type="match status" value="1"/>
</dbReference>